<feature type="non-terminal residue" evidence="1">
    <location>
        <position position="416"/>
    </location>
</feature>
<protein>
    <recommendedName>
        <fullName evidence="2">Polyprotein</fullName>
    </recommendedName>
</protein>
<feature type="non-terminal residue" evidence="1">
    <location>
        <position position="1"/>
    </location>
</feature>
<reference evidence="1" key="1">
    <citation type="submission" date="2015-11" db="EMBL/GenBank/DDBJ databases">
        <title>De novo transcriptome assembly of four potential Pierce s Disease insect vectors from Arizona vineyards.</title>
        <authorList>
            <person name="Tassone E.E."/>
        </authorList>
    </citation>
    <scope>NUCLEOTIDE SEQUENCE</scope>
</reference>
<proteinExistence type="predicted"/>
<sequence>WAELNRLNPTIPTEDRARILEWYRGLPGAQMEHEQDFIPRGVATKVASALKSVTPRMIRNMAISTIPVVGVPITVAMTAAELSEGANQTMQAAIGTLNNTTTAIGDLADVVGVNIDALGRVLQQAVESVSSIVGNAVSITNSIYNLLLDTFIAWYHKSWVVVGVAIVRVLGTTIVGTTSMALLQVGKRLGDAIGNLVLNEREVAVQADMSTTEVLVAVLVGLVGTLLGVTLDPGEYSYIGGFFRRMTRTSGIAYFVQVINFVRTTFKAIVEIIMSALGKVSPEAAALRALSDKGEEMQAFIRDAQDVVCEANYALWHVPGYKVKIWKTVMQAMQIQRCLALVPQNTAGPVLARLCADVIKKGQEKFRDLAACPVRYEPFVICIEGETNIGKSFMIEEMVTRLLRAVGYSAPVSGVT</sequence>
<evidence type="ECO:0008006" key="2">
    <source>
        <dbReference type="Google" id="ProtNLM"/>
    </source>
</evidence>
<dbReference type="EMBL" id="GEBQ01023357">
    <property type="protein sequence ID" value="JAT16620.1"/>
    <property type="molecule type" value="Transcribed_RNA"/>
</dbReference>
<accession>A0A1B6KYX5</accession>
<name>A0A1B6KYX5_9HEMI</name>
<evidence type="ECO:0000313" key="1">
    <source>
        <dbReference type="EMBL" id="JAT16620.1"/>
    </source>
</evidence>
<gene>
    <name evidence="1" type="ORF">g.39867</name>
</gene>
<organism evidence="1">
    <name type="scientific">Graphocephala atropunctata</name>
    <dbReference type="NCBI Taxonomy" id="36148"/>
    <lineage>
        <taxon>Eukaryota</taxon>
        <taxon>Metazoa</taxon>
        <taxon>Ecdysozoa</taxon>
        <taxon>Arthropoda</taxon>
        <taxon>Hexapoda</taxon>
        <taxon>Insecta</taxon>
        <taxon>Pterygota</taxon>
        <taxon>Neoptera</taxon>
        <taxon>Paraneoptera</taxon>
        <taxon>Hemiptera</taxon>
        <taxon>Auchenorrhyncha</taxon>
        <taxon>Membracoidea</taxon>
        <taxon>Cicadellidae</taxon>
        <taxon>Cicadellinae</taxon>
        <taxon>Cicadellini</taxon>
        <taxon>Graphocephala</taxon>
    </lineage>
</organism>
<dbReference type="AlphaFoldDB" id="A0A1B6KYX5"/>